<name>A0A1R2C948_9CILI</name>
<comment type="caution">
    <text evidence="1">The sequence shown here is derived from an EMBL/GenBank/DDBJ whole genome shotgun (WGS) entry which is preliminary data.</text>
</comment>
<dbReference type="SUPFAM" id="SSF53756">
    <property type="entry name" value="UDP-Glycosyltransferase/glycogen phosphorylase"/>
    <property type="match status" value="1"/>
</dbReference>
<keyword evidence="2" id="KW-1185">Reference proteome</keyword>
<reference evidence="1 2" key="1">
    <citation type="submission" date="2016-11" db="EMBL/GenBank/DDBJ databases">
        <title>The macronuclear genome of Stentor coeruleus: a giant cell with tiny introns.</title>
        <authorList>
            <person name="Slabodnick M."/>
            <person name="Ruby J.G."/>
            <person name="Reiff S.B."/>
            <person name="Swart E.C."/>
            <person name="Gosai S."/>
            <person name="Prabakaran S."/>
            <person name="Witkowska E."/>
            <person name="Larue G.E."/>
            <person name="Fisher S."/>
            <person name="Freeman R.M."/>
            <person name="Gunawardena J."/>
            <person name="Chu W."/>
            <person name="Stover N.A."/>
            <person name="Gregory B.D."/>
            <person name="Nowacki M."/>
            <person name="Derisi J."/>
            <person name="Roy S.W."/>
            <person name="Marshall W.F."/>
            <person name="Sood P."/>
        </authorList>
    </citation>
    <scope>NUCLEOTIDE SEQUENCE [LARGE SCALE GENOMIC DNA]</scope>
    <source>
        <strain evidence="1">WM001</strain>
    </source>
</reference>
<dbReference type="Proteomes" id="UP000187209">
    <property type="component" value="Unassembled WGS sequence"/>
</dbReference>
<dbReference type="OrthoDB" id="426882at2759"/>
<sequence>MKLLYIGANWPQPWVTAAGLRTFDIIKALIKIGYEVEFFTIKKPNVQQIKSIKTLDIRFGHLQANNDKHFRYIVKNPNICIFDTAKIEEMFGHKVYEYFPDCKRIIDTQDLHSLRLQRKKAVEEGKSMEEVMKLQLDWKDEMTCREFASILRSNSIITSSTYEIELISNIFPHVNSVWLPFFYDDELIAKNRVDYTQNTDRENFVWIGNFMHEPNVDALEFMIKNIWPKIHAELGCEFHIYGANCPKEDKFSAPGVVVKKTMGSTKALAKYRCLLSYLRFGAGIKGKITDSFYYGLPVLTTSIGAESINPFPGFVEDDPDKYANLAIKLYNSPDIYSYQQQAFDLMSAKFSKSANEGTLEKHLKSFTTHPIQNILFSETIRSSVYFAKYIEMKTNKELMNTD</sequence>
<protein>
    <recommendedName>
        <fullName evidence="3">Glycosyl transferase family 1 domain-containing protein</fullName>
    </recommendedName>
</protein>
<organism evidence="1 2">
    <name type="scientific">Stentor coeruleus</name>
    <dbReference type="NCBI Taxonomy" id="5963"/>
    <lineage>
        <taxon>Eukaryota</taxon>
        <taxon>Sar</taxon>
        <taxon>Alveolata</taxon>
        <taxon>Ciliophora</taxon>
        <taxon>Postciliodesmatophora</taxon>
        <taxon>Heterotrichea</taxon>
        <taxon>Heterotrichida</taxon>
        <taxon>Stentoridae</taxon>
        <taxon>Stentor</taxon>
    </lineage>
</organism>
<accession>A0A1R2C948</accession>
<proteinExistence type="predicted"/>
<evidence type="ECO:0000313" key="1">
    <source>
        <dbReference type="EMBL" id="OMJ85538.1"/>
    </source>
</evidence>
<dbReference type="Pfam" id="PF13692">
    <property type="entry name" value="Glyco_trans_1_4"/>
    <property type="match status" value="1"/>
</dbReference>
<gene>
    <name evidence="1" type="ORF">SteCoe_13156</name>
</gene>
<dbReference type="AlphaFoldDB" id="A0A1R2C948"/>
<evidence type="ECO:0008006" key="3">
    <source>
        <dbReference type="Google" id="ProtNLM"/>
    </source>
</evidence>
<dbReference type="EMBL" id="MPUH01000234">
    <property type="protein sequence ID" value="OMJ85538.1"/>
    <property type="molecule type" value="Genomic_DNA"/>
</dbReference>
<evidence type="ECO:0000313" key="2">
    <source>
        <dbReference type="Proteomes" id="UP000187209"/>
    </source>
</evidence>